<dbReference type="AlphaFoldDB" id="A0A381TR65"/>
<accession>A0A381TR65</accession>
<organism evidence="1">
    <name type="scientific">marine metagenome</name>
    <dbReference type="NCBI Taxonomy" id="408172"/>
    <lineage>
        <taxon>unclassified sequences</taxon>
        <taxon>metagenomes</taxon>
        <taxon>ecological metagenomes</taxon>
    </lineage>
</organism>
<sequence length="92" mass="10455">MFAAIMIVLTFVLVLAFAVQPLFVSKGAAIASDKVKLETLEIRKLSLYEQIKELELEFDMGNVSSDDYQRNRIELKREVSMVLEQLNSISSE</sequence>
<evidence type="ECO:0008006" key="2">
    <source>
        <dbReference type="Google" id="ProtNLM"/>
    </source>
</evidence>
<evidence type="ECO:0000313" key="1">
    <source>
        <dbReference type="EMBL" id="SVA16563.1"/>
    </source>
</evidence>
<reference evidence="1" key="1">
    <citation type="submission" date="2018-05" db="EMBL/GenBank/DDBJ databases">
        <authorList>
            <person name="Lanie J.A."/>
            <person name="Ng W.-L."/>
            <person name="Kazmierczak K.M."/>
            <person name="Andrzejewski T.M."/>
            <person name="Davidsen T.M."/>
            <person name="Wayne K.J."/>
            <person name="Tettelin H."/>
            <person name="Glass J.I."/>
            <person name="Rusch D."/>
            <person name="Podicherti R."/>
            <person name="Tsui H.-C.T."/>
            <person name="Winkler M.E."/>
        </authorList>
    </citation>
    <scope>NUCLEOTIDE SEQUENCE</scope>
</reference>
<protein>
    <recommendedName>
        <fullName evidence="2">C-type cytochrome biogenesis protein CcmI</fullName>
    </recommendedName>
</protein>
<name>A0A381TR65_9ZZZZ</name>
<gene>
    <name evidence="1" type="ORF">METZ01_LOCUS69417</name>
</gene>
<proteinExistence type="predicted"/>
<dbReference type="EMBL" id="UINC01004745">
    <property type="protein sequence ID" value="SVA16563.1"/>
    <property type="molecule type" value="Genomic_DNA"/>
</dbReference>